<gene>
    <name evidence="2" type="ORF">JKP88DRAFT_281597</name>
</gene>
<feature type="region of interest" description="Disordered" evidence="1">
    <location>
        <begin position="566"/>
        <end position="608"/>
    </location>
</feature>
<feature type="compositionally biased region" description="Basic and acidic residues" evidence="1">
    <location>
        <begin position="121"/>
        <end position="131"/>
    </location>
</feature>
<feature type="compositionally biased region" description="Low complexity" evidence="1">
    <location>
        <begin position="99"/>
        <end position="112"/>
    </location>
</feature>
<proteinExistence type="predicted"/>
<feature type="compositionally biased region" description="Low complexity" evidence="1">
    <location>
        <begin position="637"/>
        <end position="650"/>
    </location>
</feature>
<evidence type="ECO:0000313" key="3">
    <source>
        <dbReference type="Proteomes" id="UP000664859"/>
    </source>
</evidence>
<dbReference type="EMBL" id="JAFCMP010000520">
    <property type="protein sequence ID" value="KAG5177939.1"/>
    <property type="molecule type" value="Genomic_DNA"/>
</dbReference>
<sequence length="685" mass="72412">MAATEAEARLTTDAAQAAHGFKTSLQQQQPASSSDDSDAPTGAVNGEGGEASTVGDAGGGDDDCSGDEYSIHSLDDDADDVYSVSQEVAESSRHDSEANDGAGDACNGGLDASESGEADSNDWHSDSSTKCKPELEVLDAGSLQGPWMSPGYDLSAHTPAERAAAAAEAVSLEAVRESILLVLSDICPSSGRGVRLLTRALETMGARLLEVTEEAARSEDVRASVRSRSESEGAYMSVTARRQGVPWVCVTSGSAAVALPQRLETALGSGIRVRPLTSAPAAQRAAGASGRYGACPQCDFRAWAAVEDGVLSDAYAEREQKAALIWLSQQARPWPVWYCTALCHKAALKGQLAALKFLLSEVCGQALFGAFLWDTSRLNWASREWASASWLDFVAVNQGHTGNFTLADKAAFGGHVEVLQWLHQERGHKRFAALRWLHRAGCPHDVDVLCELSLRNTPEHRCLNPQLMEWLRGIGGSWIREMVSDALIGSLGVRGSEDMIRWLRREGAQWLDLCYIANSDTVDIGALLWAAGQGCPWGGWAPKFCVELSHGRYGIKKAVHEAGCPCQSASSSDDSDAPTGAVNGEGGEASTVGDAGGGDDDCSGDEYSIHSLDDDADDVYSVSQAVAESSRHDSEANDGAGDACNGGLDASESGEADSNDWHSDSSTKCKLEIMMDAQDAKSLQG</sequence>
<feature type="compositionally biased region" description="Basic and acidic residues" evidence="1">
    <location>
        <begin position="659"/>
        <end position="668"/>
    </location>
</feature>
<feature type="compositionally biased region" description="Basic and acidic residues" evidence="1">
    <location>
        <begin position="1"/>
        <end position="10"/>
    </location>
</feature>
<organism evidence="2 3">
    <name type="scientific">Tribonema minus</name>
    <dbReference type="NCBI Taxonomy" id="303371"/>
    <lineage>
        <taxon>Eukaryota</taxon>
        <taxon>Sar</taxon>
        <taxon>Stramenopiles</taxon>
        <taxon>Ochrophyta</taxon>
        <taxon>PX clade</taxon>
        <taxon>Xanthophyceae</taxon>
        <taxon>Tribonematales</taxon>
        <taxon>Tribonemataceae</taxon>
        <taxon>Tribonema</taxon>
    </lineage>
</organism>
<evidence type="ECO:0000256" key="1">
    <source>
        <dbReference type="SAM" id="MobiDB-lite"/>
    </source>
</evidence>
<evidence type="ECO:0000313" key="2">
    <source>
        <dbReference type="EMBL" id="KAG5177939.1"/>
    </source>
</evidence>
<feature type="region of interest" description="Disordered" evidence="1">
    <location>
        <begin position="1"/>
        <end position="131"/>
    </location>
</feature>
<protein>
    <submittedName>
        <fullName evidence="2">Uncharacterized protein</fullName>
    </submittedName>
</protein>
<name>A0A836C9U7_9STRA</name>
<accession>A0A836C9U7</accession>
<keyword evidence="3" id="KW-1185">Reference proteome</keyword>
<dbReference type="OrthoDB" id="194358at2759"/>
<dbReference type="AlphaFoldDB" id="A0A836C9U7"/>
<reference evidence="2" key="1">
    <citation type="submission" date="2021-02" db="EMBL/GenBank/DDBJ databases">
        <title>First Annotated Genome of the Yellow-green Alga Tribonema minus.</title>
        <authorList>
            <person name="Mahan K.M."/>
        </authorList>
    </citation>
    <scope>NUCLEOTIDE SEQUENCE</scope>
    <source>
        <strain evidence="2">UTEX B ZZ1240</strain>
    </source>
</reference>
<dbReference type="Proteomes" id="UP000664859">
    <property type="component" value="Unassembled WGS sequence"/>
</dbReference>
<feature type="region of interest" description="Disordered" evidence="1">
    <location>
        <begin position="623"/>
        <end position="668"/>
    </location>
</feature>
<comment type="caution">
    <text evidence="2">The sequence shown here is derived from an EMBL/GenBank/DDBJ whole genome shotgun (WGS) entry which is preliminary data.</text>
</comment>